<gene>
    <name evidence="1" type="ordered locus">y0290</name>
</gene>
<dbReference type="HOGENOM" id="CLU_3067846_0_0_6"/>
<name>Q8CLS8_YERPE</name>
<dbReference type="KEGG" id="ypk:y0290"/>
<dbReference type="AlphaFoldDB" id="Q8CLS8"/>
<reference evidence="1 2" key="1">
    <citation type="journal article" date="2002" name="J. Bacteriol.">
        <title>Genome sequence of Yersinia pestis KIM.</title>
        <authorList>
            <person name="Deng W."/>
            <person name="Burland V."/>
            <person name="Plunkett G.III."/>
            <person name="Boutin A."/>
            <person name="Mayhew G.F."/>
            <person name="Liss P."/>
            <person name="Perna N.T."/>
            <person name="Rose D.J."/>
            <person name="Mau B."/>
            <person name="Zhou S."/>
            <person name="Schwartz D.C."/>
            <person name="Fetherston J.D."/>
            <person name="Lindler L.E."/>
            <person name="Brubaker R.R."/>
            <person name="Plana G.V."/>
            <person name="Straley S.C."/>
            <person name="McDonough K.A."/>
            <person name="Nilles M.L."/>
            <person name="Matson J.S."/>
            <person name="Blattner F.R."/>
            <person name="Perry R.D."/>
        </authorList>
    </citation>
    <scope>NUCLEOTIDE SEQUENCE [LARGE SCALE GENOMIC DNA]</scope>
    <source>
        <strain evidence="2">KIM10+ / Biovar Mediaevalis</strain>
    </source>
</reference>
<organism evidence="1 2">
    <name type="scientific">Yersinia pestis</name>
    <dbReference type="NCBI Taxonomy" id="632"/>
    <lineage>
        <taxon>Bacteria</taxon>
        <taxon>Pseudomonadati</taxon>
        <taxon>Pseudomonadota</taxon>
        <taxon>Gammaproteobacteria</taxon>
        <taxon>Enterobacterales</taxon>
        <taxon>Yersiniaceae</taxon>
        <taxon>Yersinia</taxon>
    </lineage>
</organism>
<protein>
    <submittedName>
        <fullName evidence="1">Uncharacterized protein</fullName>
    </submittedName>
</protein>
<proteinExistence type="predicted"/>
<evidence type="ECO:0000313" key="1">
    <source>
        <dbReference type="EMBL" id="AAM83882.1"/>
    </source>
</evidence>
<accession>Q8CLS8</accession>
<dbReference type="Proteomes" id="UP000002490">
    <property type="component" value="Chromosome"/>
</dbReference>
<evidence type="ECO:0000313" key="2">
    <source>
        <dbReference type="Proteomes" id="UP000002490"/>
    </source>
</evidence>
<sequence length="53" mass="5797">MACSDFACSEIAHADTDSVMATIKATPAVVVLRRKQQPLCIKKPHQDVNELSQ</sequence>
<dbReference type="EMBL" id="AE009952">
    <property type="protein sequence ID" value="AAM83882.1"/>
    <property type="molecule type" value="Genomic_DNA"/>
</dbReference>